<evidence type="ECO:0000313" key="1">
    <source>
        <dbReference type="EMBL" id="MDL4936174.1"/>
    </source>
</evidence>
<gene>
    <name evidence="1" type="ORF">QRX88_10660</name>
</gene>
<proteinExistence type="predicted"/>
<accession>A0ABD4ZTT9</accession>
<dbReference type="EMBL" id="JASUBT010000007">
    <property type="protein sequence ID" value="MDL4936174.1"/>
    <property type="molecule type" value="Genomic_DNA"/>
</dbReference>
<dbReference type="AlphaFoldDB" id="A0ABD4ZTT9"/>
<evidence type="ECO:0000313" key="2">
    <source>
        <dbReference type="Proteomes" id="UP001241571"/>
    </source>
</evidence>
<name>A0ABD4ZTT9_ENTGA</name>
<organism evidence="1 2">
    <name type="scientific">Enterococcus gallinarum</name>
    <dbReference type="NCBI Taxonomy" id="1353"/>
    <lineage>
        <taxon>Bacteria</taxon>
        <taxon>Bacillati</taxon>
        <taxon>Bacillota</taxon>
        <taxon>Bacilli</taxon>
        <taxon>Lactobacillales</taxon>
        <taxon>Enterococcaceae</taxon>
        <taxon>Enterococcus</taxon>
    </lineage>
</organism>
<comment type="caution">
    <text evidence="1">The sequence shown here is derived from an EMBL/GenBank/DDBJ whole genome shotgun (WGS) entry which is preliminary data.</text>
</comment>
<protein>
    <submittedName>
        <fullName evidence="1">Uncharacterized protein</fullName>
    </submittedName>
</protein>
<reference evidence="1 2" key="1">
    <citation type="submission" date="2023-06" db="EMBL/GenBank/DDBJ databases">
        <title>Acute promotion of culturable opportunistic pathogens and persistent increase of antibiotic resistance following antibiotic exposure in mouse gut microbiota.</title>
        <authorList>
            <person name="Li L."/>
            <person name="Wang B."/>
            <person name="Sun Y."/>
            <person name="Wang M."/>
            <person name="Xu H."/>
        </authorList>
    </citation>
    <scope>NUCLEOTIDE SEQUENCE [LARGE SCALE GENOMIC DNA]</scope>
    <source>
        <strain evidence="1 2">CRI2_2</strain>
    </source>
</reference>
<sequence length="210" mass="24192">MSTKIDINNMFHQIDQTLRVVQMGIDLYKENELQKKDAGLRNVIVFGRAVTNALQKLRGIVDKEYFNLWYAEWQNKMENDSGMLKLYKMRSQILKEGILDTNQGVRIDYLGPDNLADAWKLAPPGSEDFFIGDQTGGSGFHVKTPDGKVEVYYINLPETIVVNQILEIKELPPYTTNDGRVIENTSQLLEYYYQFLAIMINDAKLKFLLQ</sequence>
<dbReference type="Proteomes" id="UP001241571">
    <property type="component" value="Unassembled WGS sequence"/>
</dbReference>
<dbReference type="RefSeq" id="WP_221686088.1">
    <property type="nucleotide sequence ID" value="NZ_JAASJM010000006.1"/>
</dbReference>